<comment type="similarity">
    <text evidence="1 5">Belongs to the FGGY kinase family.</text>
</comment>
<evidence type="ECO:0000256" key="3">
    <source>
        <dbReference type="ARBA" id="ARBA00022679"/>
    </source>
</evidence>
<evidence type="ECO:0000313" key="10">
    <source>
        <dbReference type="Proteomes" id="UP000297643"/>
    </source>
</evidence>
<keyword evidence="4 5" id="KW-0418">Kinase</keyword>
<dbReference type="PANTHER" id="PTHR43095:SF5">
    <property type="entry name" value="XYLULOSE KINASE"/>
    <property type="match status" value="1"/>
</dbReference>
<evidence type="ECO:0000256" key="6">
    <source>
        <dbReference type="SAM" id="MobiDB-lite"/>
    </source>
</evidence>
<dbReference type="GO" id="GO:0016301">
    <property type="term" value="F:kinase activity"/>
    <property type="evidence" value="ECO:0007669"/>
    <property type="project" value="UniProtKB-KW"/>
</dbReference>
<dbReference type="InterPro" id="IPR050406">
    <property type="entry name" value="FGGY_Carb_Kinase"/>
</dbReference>
<evidence type="ECO:0000256" key="4">
    <source>
        <dbReference type="ARBA" id="ARBA00022777"/>
    </source>
</evidence>
<dbReference type="InterPro" id="IPR000577">
    <property type="entry name" value="Carb_kinase_FGGY"/>
</dbReference>
<evidence type="ECO:0000256" key="1">
    <source>
        <dbReference type="ARBA" id="ARBA00009156"/>
    </source>
</evidence>
<dbReference type="InterPro" id="IPR043129">
    <property type="entry name" value="ATPase_NBD"/>
</dbReference>
<dbReference type="PROSITE" id="PS00445">
    <property type="entry name" value="FGGY_KINASES_2"/>
    <property type="match status" value="1"/>
</dbReference>
<comment type="caution">
    <text evidence="9">The sequence shown here is derived from an EMBL/GenBank/DDBJ whole genome shotgun (WGS) entry which is preliminary data.</text>
</comment>
<dbReference type="GO" id="GO:0016773">
    <property type="term" value="F:phosphotransferase activity, alcohol group as acceptor"/>
    <property type="evidence" value="ECO:0007669"/>
    <property type="project" value="InterPro"/>
</dbReference>
<dbReference type="PANTHER" id="PTHR43095">
    <property type="entry name" value="SUGAR KINASE"/>
    <property type="match status" value="1"/>
</dbReference>
<evidence type="ECO:0000256" key="2">
    <source>
        <dbReference type="ARBA" id="ARBA00022629"/>
    </source>
</evidence>
<dbReference type="SUPFAM" id="SSF53067">
    <property type="entry name" value="Actin-like ATPase domain"/>
    <property type="match status" value="2"/>
</dbReference>
<dbReference type="Pfam" id="PF00370">
    <property type="entry name" value="FGGY_N"/>
    <property type="match status" value="1"/>
</dbReference>
<dbReference type="Gene3D" id="3.30.420.40">
    <property type="match status" value="2"/>
</dbReference>
<sequence length="526" mass="54096">MPAWPSARVPAWPSARVPAWPSARPGTRRSIRSSVDALSRRPGGSVRGGEETLLGIDLGTSSVKVALFDADGRRLAGAQAAYPLDAPHPGWAETSPDAWWAAVCAAVREVTAAADRDVGAVGLSGQMHGLVLVDGRGAPVRPAITWADTRAAGLQPDWARLAPTVLERLGNPFSPGMAGVLLGWLARHEPATLRAAVVALQPKDYLRLRLTGIAATEHTDASATLLYDLTGRAWLTGLAAGLGIDPGLLPPINEAAEIAGPLTADAAADLGLRAGIPVAHGLADAAAAMLGSGLVTPGAVQLTLGTGGQFVTPVAAPAPAAERGIHCFAAETGWYRMAAILGGGLALDWVRRVLGYEWPEFYHLAGRSIGPGAPLFLPHLVGERTPYLRPDLRGAWVGLDLGHDRSDLALAALEGVALALRTAHTALGARSGGDLWLAGGGTTSPPWRGMLADHLGRGLAAVEVPGASARGAALVAGLAVGQVDRAGIAGPLAPARRHVADPRPGSAAQIEERAALWADAVRRSLE</sequence>
<dbReference type="InterPro" id="IPR018483">
    <property type="entry name" value="Carb_kinase_FGGY_CS"/>
</dbReference>
<evidence type="ECO:0000259" key="7">
    <source>
        <dbReference type="Pfam" id="PF00370"/>
    </source>
</evidence>
<dbReference type="InterPro" id="IPR018484">
    <property type="entry name" value="FGGY_N"/>
</dbReference>
<keyword evidence="2" id="KW-0859">Xylose metabolism</keyword>
<dbReference type="PIRSF" id="PIRSF000538">
    <property type="entry name" value="GlpK"/>
    <property type="match status" value="1"/>
</dbReference>
<dbReference type="Proteomes" id="UP000297643">
    <property type="component" value="Unassembled WGS sequence"/>
</dbReference>
<feature type="domain" description="Carbohydrate kinase FGGY N-terminal" evidence="7">
    <location>
        <begin position="53"/>
        <end position="291"/>
    </location>
</feature>
<dbReference type="CDD" id="cd07808">
    <property type="entry name" value="ASKHA_NBD_FGGY_EcXK-like"/>
    <property type="match status" value="1"/>
</dbReference>
<feature type="region of interest" description="Disordered" evidence="6">
    <location>
        <begin position="16"/>
        <end position="46"/>
    </location>
</feature>
<accession>A0A4R8W713</accession>
<feature type="domain" description="Carbohydrate kinase FGGY C-terminal" evidence="8">
    <location>
        <begin position="302"/>
        <end position="479"/>
    </location>
</feature>
<gene>
    <name evidence="9" type="ORF">E3O32_09180</name>
</gene>
<evidence type="ECO:0000313" key="9">
    <source>
        <dbReference type="EMBL" id="TFC03865.1"/>
    </source>
</evidence>
<evidence type="ECO:0000256" key="5">
    <source>
        <dbReference type="RuleBase" id="RU003733"/>
    </source>
</evidence>
<name>A0A4R8W713_9MICO</name>
<proteinExistence type="inferred from homology"/>
<protein>
    <submittedName>
        <fullName evidence="9">Xylulose kinase</fullName>
    </submittedName>
</protein>
<dbReference type="AlphaFoldDB" id="A0A4R8W713"/>
<dbReference type="InterPro" id="IPR018485">
    <property type="entry name" value="FGGY_C"/>
</dbReference>
<dbReference type="GO" id="GO:0042732">
    <property type="term" value="P:D-xylose metabolic process"/>
    <property type="evidence" value="ECO:0007669"/>
    <property type="project" value="UniProtKB-KW"/>
</dbReference>
<dbReference type="EMBL" id="SOFM01000025">
    <property type="protein sequence ID" value="TFC03865.1"/>
    <property type="molecule type" value="Genomic_DNA"/>
</dbReference>
<evidence type="ECO:0000259" key="8">
    <source>
        <dbReference type="Pfam" id="PF02782"/>
    </source>
</evidence>
<organism evidence="9 10">
    <name type="scientific">Cryobacterium mannosilyticum</name>
    <dbReference type="NCBI Taxonomy" id="1259190"/>
    <lineage>
        <taxon>Bacteria</taxon>
        <taxon>Bacillati</taxon>
        <taxon>Actinomycetota</taxon>
        <taxon>Actinomycetes</taxon>
        <taxon>Micrococcales</taxon>
        <taxon>Microbacteriaceae</taxon>
        <taxon>Cryobacterium</taxon>
    </lineage>
</organism>
<reference evidence="9 10" key="1">
    <citation type="submission" date="2019-03" db="EMBL/GenBank/DDBJ databases">
        <title>Genomics of glacier-inhabiting Cryobacterium strains.</title>
        <authorList>
            <person name="Liu Q."/>
            <person name="Xin Y.-H."/>
        </authorList>
    </citation>
    <scope>NUCLEOTIDE SEQUENCE [LARGE SCALE GENOMIC DNA]</scope>
    <source>
        <strain evidence="9 10">RHLT2-21</strain>
    </source>
</reference>
<dbReference type="Pfam" id="PF02782">
    <property type="entry name" value="FGGY_C"/>
    <property type="match status" value="1"/>
</dbReference>
<keyword evidence="3 5" id="KW-0808">Transferase</keyword>
<keyword evidence="2" id="KW-0119">Carbohydrate metabolism</keyword>
<keyword evidence="10" id="KW-1185">Reference proteome</keyword>